<reference evidence="2 3" key="1">
    <citation type="submission" date="2019-05" db="EMBL/GenBank/DDBJ databases">
        <title>Another draft genome of Portunus trituberculatus and its Hox gene families provides insights of decapod evolution.</title>
        <authorList>
            <person name="Jeong J.-H."/>
            <person name="Song I."/>
            <person name="Kim S."/>
            <person name="Choi T."/>
            <person name="Kim D."/>
            <person name="Ryu S."/>
            <person name="Kim W."/>
        </authorList>
    </citation>
    <scope>NUCLEOTIDE SEQUENCE [LARGE SCALE GENOMIC DNA]</scope>
    <source>
        <tissue evidence="2">Muscle</tissue>
    </source>
</reference>
<protein>
    <submittedName>
        <fullName evidence="2">Uncharacterized protein</fullName>
    </submittedName>
</protein>
<comment type="caution">
    <text evidence="2">The sequence shown here is derived from an EMBL/GenBank/DDBJ whole genome shotgun (WGS) entry which is preliminary data.</text>
</comment>
<feature type="compositionally biased region" description="Basic and acidic residues" evidence="1">
    <location>
        <begin position="97"/>
        <end position="110"/>
    </location>
</feature>
<gene>
    <name evidence="2" type="ORF">E2C01_010568</name>
</gene>
<evidence type="ECO:0000313" key="2">
    <source>
        <dbReference type="EMBL" id="MPC17704.1"/>
    </source>
</evidence>
<name>A0A5B7D8U1_PORTR</name>
<feature type="region of interest" description="Disordered" evidence="1">
    <location>
        <begin position="22"/>
        <end position="44"/>
    </location>
</feature>
<accession>A0A5B7D8U1</accession>
<dbReference type="AlphaFoldDB" id="A0A5B7D8U1"/>
<organism evidence="2 3">
    <name type="scientific">Portunus trituberculatus</name>
    <name type="common">Swimming crab</name>
    <name type="synonym">Neptunus trituberculatus</name>
    <dbReference type="NCBI Taxonomy" id="210409"/>
    <lineage>
        <taxon>Eukaryota</taxon>
        <taxon>Metazoa</taxon>
        <taxon>Ecdysozoa</taxon>
        <taxon>Arthropoda</taxon>
        <taxon>Crustacea</taxon>
        <taxon>Multicrustacea</taxon>
        <taxon>Malacostraca</taxon>
        <taxon>Eumalacostraca</taxon>
        <taxon>Eucarida</taxon>
        <taxon>Decapoda</taxon>
        <taxon>Pleocyemata</taxon>
        <taxon>Brachyura</taxon>
        <taxon>Eubrachyura</taxon>
        <taxon>Portunoidea</taxon>
        <taxon>Portunidae</taxon>
        <taxon>Portuninae</taxon>
        <taxon>Portunus</taxon>
    </lineage>
</organism>
<evidence type="ECO:0000256" key="1">
    <source>
        <dbReference type="SAM" id="MobiDB-lite"/>
    </source>
</evidence>
<keyword evidence="3" id="KW-1185">Reference proteome</keyword>
<dbReference type="Proteomes" id="UP000324222">
    <property type="component" value="Unassembled WGS sequence"/>
</dbReference>
<proteinExistence type="predicted"/>
<dbReference type="EMBL" id="VSRR010000614">
    <property type="protein sequence ID" value="MPC17704.1"/>
    <property type="molecule type" value="Genomic_DNA"/>
</dbReference>
<feature type="region of interest" description="Disordered" evidence="1">
    <location>
        <begin position="70"/>
        <end position="150"/>
    </location>
</feature>
<sequence length="150" mass="16264">MYVTESSKTSVGNHYNIPAIRRARRAGAGEGSATSPRKYARSSNLYQRHSTLVNTCPRVNDEKKKLQLLVAPQPRRRRVSSHKAPMGTPPPTGGEAPGDRALKGGDEGKVARSLTSPTKALYVGHRSTWTQGQGEDVKHQSQQPARPGLA</sequence>
<evidence type="ECO:0000313" key="3">
    <source>
        <dbReference type="Proteomes" id="UP000324222"/>
    </source>
</evidence>